<feature type="compositionally biased region" description="Polar residues" evidence="1">
    <location>
        <begin position="401"/>
        <end position="419"/>
    </location>
</feature>
<feature type="compositionally biased region" description="Polar residues" evidence="1">
    <location>
        <begin position="257"/>
        <end position="272"/>
    </location>
</feature>
<organism evidence="2 3">
    <name type="scientific">Chaetoceros tenuissimus</name>
    <dbReference type="NCBI Taxonomy" id="426638"/>
    <lineage>
        <taxon>Eukaryota</taxon>
        <taxon>Sar</taxon>
        <taxon>Stramenopiles</taxon>
        <taxon>Ochrophyta</taxon>
        <taxon>Bacillariophyta</taxon>
        <taxon>Coscinodiscophyceae</taxon>
        <taxon>Chaetocerotophycidae</taxon>
        <taxon>Chaetocerotales</taxon>
        <taxon>Chaetocerotaceae</taxon>
        <taxon>Chaetoceros</taxon>
    </lineage>
</organism>
<dbReference type="AlphaFoldDB" id="A0AAD3D3L5"/>
<name>A0AAD3D3L5_9STRA</name>
<accession>A0AAD3D3L5</accession>
<feature type="region of interest" description="Disordered" evidence="1">
    <location>
        <begin position="398"/>
        <end position="419"/>
    </location>
</feature>
<protein>
    <submittedName>
        <fullName evidence="2">Uncharacterized protein</fullName>
    </submittedName>
</protein>
<comment type="caution">
    <text evidence="2">The sequence shown here is derived from an EMBL/GenBank/DDBJ whole genome shotgun (WGS) entry which is preliminary data.</text>
</comment>
<dbReference type="EMBL" id="BLLK01000057">
    <property type="protein sequence ID" value="GFH56917.1"/>
    <property type="molecule type" value="Genomic_DNA"/>
</dbReference>
<dbReference type="Proteomes" id="UP001054902">
    <property type="component" value="Unassembled WGS sequence"/>
</dbReference>
<sequence>MECSHGYRKLQIDQIHVEKKADFQKFKLGLDAKLMELPIASCGNERTQKQEAVDRKQNLQQGWKQPLFAFAYRLNFASNNCFFKKWRNLRESFTFWTDLTEKNAVHFDVYGEQDDNSCEHHDRWGKPQHVTSVLSSNVTHIKISSKDGEKYLKNILKSVDLFFRRIPRDLDGHKYGEVVHVTVPFENVSFPAVEMDFKYCYCTRAMAFDPKKEKKNFHRMSPKKKTLFPLLCDCMKVKGDKDIDQGDTLPEPIQGAVNGSRSNTAVDPSTTNDGRDVLPASGEDVVANGSKNNADVDPSTSNNIKDPLPAPDLGATNNIEDILPAPDEDLGAINNGENGSPAPKQGAGNGRTSNAAVVDPNTKHNGENAFQTHTSTKKKTLFPAKFPFPCDCTKVNEDENSNGGDTSPAQTQGAANASTKKIDGEKDIYQYMEYQVISVVHARGLALDW</sequence>
<evidence type="ECO:0000313" key="3">
    <source>
        <dbReference type="Proteomes" id="UP001054902"/>
    </source>
</evidence>
<gene>
    <name evidence="2" type="ORF">CTEN210_13393</name>
</gene>
<evidence type="ECO:0000256" key="1">
    <source>
        <dbReference type="SAM" id="MobiDB-lite"/>
    </source>
</evidence>
<feature type="region of interest" description="Disordered" evidence="1">
    <location>
        <begin position="243"/>
        <end position="376"/>
    </location>
</feature>
<reference evidence="2 3" key="1">
    <citation type="journal article" date="2021" name="Sci. Rep.">
        <title>The genome of the diatom Chaetoceros tenuissimus carries an ancient integrated fragment of an extant virus.</title>
        <authorList>
            <person name="Hongo Y."/>
            <person name="Kimura K."/>
            <person name="Takaki Y."/>
            <person name="Yoshida Y."/>
            <person name="Baba S."/>
            <person name="Kobayashi G."/>
            <person name="Nagasaki K."/>
            <person name="Hano T."/>
            <person name="Tomaru Y."/>
        </authorList>
    </citation>
    <scope>NUCLEOTIDE SEQUENCE [LARGE SCALE GENOMIC DNA]</scope>
    <source>
        <strain evidence="2 3">NIES-3715</strain>
    </source>
</reference>
<proteinExistence type="predicted"/>
<feature type="compositionally biased region" description="Polar residues" evidence="1">
    <location>
        <begin position="289"/>
        <end position="304"/>
    </location>
</feature>
<keyword evidence="3" id="KW-1185">Reference proteome</keyword>
<evidence type="ECO:0000313" key="2">
    <source>
        <dbReference type="EMBL" id="GFH56917.1"/>
    </source>
</evidence>